<dbReference type="Gene3D" id="3.80.10.10">
    <property type="entry name" value="Ribonuclease Inhibitor"/>
    <property type="match status" value="2"/>
</dbReference>
<dbReference type="Proteomes" id="UP000663891">
    <property type="component" value="Unassembled WGS sequence"/>
</dbReference>
<feature type="domain" description="F-box" evidence="1">
    <location>
        <begin position="1"/>
        <end position="45"/>
    </location>
</feature>
<name>A0A814X4L4_9BILA</name>
<evidence type="ECO:0000313" key="2">
    <source>
        <dbReference type="EMBL" id="CAF1210910.1"/>
    </source>
</evidence>
<proteinExistence type="predicted"/>
<sequence>MDIESFPNEIFLELFDYINGIDLFRAFYGLNSRFNNLLYKQFRTYHFQFASISKFYFDLICQQHIPFIADKIVGICLSESYNTPEQINLFLSYIPSWNQFTCLRTLSLSNIPSLETLLKLLDICHQLCNLTHLRLSLLYLRINRPELQPVINNIWSLPKLIRCDFDIGISLDLFCLPTTISSTLQYLSVKGHHLEWKQINRLFKSTPCLTHLSISMAMSDHDNYKLFYHPALIKLKIDVFFSSDFSQIVIFLKALPNLRCLDVHFRTGLIYGYQWEEAIRNYLPKLKTLRFSMNRFYGELYPQILLRDIANSYRSSFWINEHQWFVQCYIRDRTIYLYTSSHRFHDFGDTFNYPDSWTSTCPYDNQQNFCDNITDVSYELFSQRRISSTVSMRNIEHLSITLPINDQFWSVVPSLNRLHSLMILSSHIDHFQSQLQTLFNRAPNLCRLVIDQNESSHPQMLLFKCTNASIRELYLKCHNHNFSQQECEILVHSSLGTQCEELSINVVSYESIVYLVENMINLRSLDVQCHNEITREHFLSIKKHHEGSHNGHLLKKKKLSKWLKNHLKIVDCTGSPHLKNGDDENMSNTDRLIHWLHDRLPSRSIIVRNPTFSQSILIWI</sequence>
<evidence type="ECO:0000313" key="3">
    <source>
        <dbReference type="EMBL" id="CAF3682468.1"/>
    </source>
</evidence>
<gene>
    <name evidence="3" type="ORF">OKA104_LOCUS11221</name>
    <name evidence="2" type="ORF">VCS650_LOCUS26176</name>
</gene>
<evidence type="ECO:0000259" key="1">
    <source>
        <dbReference type="PROSITE" id="PS50181"/>
    </source>
</evidence>
<dbReference type="SUPFAM" id="SSF52047">
    <property type="entry name" value="RNI-like"/>
    <property type="match status" value="1"/>
</dbReference>
<comment type="caution">
    <text evidence="2">The sequence shown here is derived from an EMBL/GenBank/DDBJ whole genome shotgun (WGS) entry which is preliminary data.</text>
</comment>
<evidence type="ECO:0000313" key="4">
    <source>
        <dbReference type="Proteomes" id="UP000663891"/>
    </source>
</evidence>
<organism evidence="2 4">
    <name type="scientific">Adineta steineri</name>
    <dbReference type="NCBI Taxonomy" id="433720"/>
    <lineage>
        <taxon>Eukaryota</taxon>
        <taxon>Metazoa</taxon>
        <taxon>Spiralia</taxon>
        <taxon>Gnathifera</taxon>
        <taxon>Rotifera</taxon>
        <taxon>Eurotatoria</taxon>
        <taxon>Bdelloidea</taxon>
        <taxon>Adinetida</taxon>
        <taxon>Adinetidae</taxon>
        <taxon>Adineta</taxon>
    </lineage>
</organism>
<accession>A0A814X4L4</accession>
<dbReference type="Proteomes" id="UP000663881">
    <property type="component" value="Unassembled WGS sequence"/>
</dbReference>
<dbReference type="EMBL" id="CAJNON010000347">
    <property type="protein sequence ID" value="CAF1210910.1"/>
    <property type="molecule type" value="Genomic_DNA"/>
</dbReference>
<reference evidence="2" key="1">
    <citation type="submission" date="2021-02" db="EMBL/GenBank/DDBJ databases">
        <authorList>
            <person name="Nowell W R."/>
        </authorList>
    </citation>
    <scope>NUCLEOTIDE SEQUENCE</scope>
</reference>
<dbReference type="PROSITE" id="PS50181">
    <property type="entry name" value="FBOX"/>
    <property type="match status" value="1"/>
</dbReference>
<dbReference type="AlphaFoldDB" id="A0A814X4L4"/>
<dbReference type="OrthoDB" id="10074765at2759"/>
<protein>
    <recommendedName>
        <fullName evidence="1">F-box domain-containing protein</fullName>
    </recommendedName>
</protein>
<dbReference type="InterPro" id="IPR001810">
    <property type="entry name" value="F-box_dom"/>
</dbReference>
<dbReference type="EMBL" id="CAJOAY010000515">
    <property type="protein sequence ID" value="CAF3682468.1"/>
    <property type="molecule type" value="Genomic_DNA"/>
</dbReference>
<dbReference type="InterPro" id="IPR032675">
    <property type="entry name" value="LRR_dom_sf"/>
</dbReference>